<reference evidence="1" key="1">
    <citation type="journal article" date="2020" name="mSystems">
        <title>Genome- and Community-Level Interaction Insights into Carbon Utilization and Element Cycling Functions of Hydrothermarchaeota in Hydrothermal Sediment.</title>
        <authorList>
            <person name="Zhou Z."/>
            <person name="Liu Y."/>
            <person name="Xu W."/>
            <person name="Pan J."/>
            <person name="Luo Z.H."/>
            <person name="Li M."/>
        </authorList>
    </citation>
    <scope>NUCLEOTIDE SEQUENCE [LARGE SCALE GENOMIC DNA]</scope>
    <source>
        <strain evidence="1">SpSt-82</strain>
    </source>
</reference>
<proteinExistence type="predicted"/>
<dbReference type="EMBL" id="DTIY01000043">
    <property type="protein sequence ID" value="HGY39469.1"/>
    <property type="molecule type" value="Genomic_DNA"/>
</dbReference>
<dbReference type="AlphaFoldDB" id="A0A7V4WL86"/>
<organism evidence="1">
    <name type="scientific">Candidatus Caldatribacterium saccharofermentans</name>
    <dbReference type="NCBI Taxonomy" id="1454753"/>
    <lineage>
        <taxon>Bacteria</taxon>
        <taxon>Pseudomonadati</taxon>
        <taxon>Atribacterota</taxon>
        <taxon>Atribacteria</taxon>
        <taxon>Atribacterales</taxon>
        <taxon>Candidatus Caldatribacteriaceae</taxon>
        <taxon>Candidatus Caldatribacterium</taxon>
    </lineage>
</organism>
<comment type="caution">
    <text evidence="1">The sequence shown here is derived from an EMBL/GenBank/DDBJ whole genome shotgun (WGS) entry which is preliminary data.</text>
</comment>
<protein>
    <submittedName>
        <fullName evidence="1">Uncharacterized protein</fullName>
    </submittedName>
</protein>
<evidence type="ECO:0000313" key="1">
    <source>
        <dbReference type="EMBL" id="HGY39469.1"/>
    </source>
</evidence>
<gene>
    <name evidence="1" type="ORF">ENW11_06690</name>
</gene>
<accession>A0A7V4WL86</accession>
<sequence length="69" mass="7908">MDMRFLARIKRFMEPLSIVLIVFGIFSLCQPFTFFLYHYGFAFLGGGTGLYILFSHIPPLEELAGEKEA</sequence>
<name>A0A7V4WL86_9BACT</name>